<gene>
    <name evidence="2" type="ORF">Moror_10168</name>
</gene>
<dbReference type="EMBL" id="AWSO01001309">
    <property type="protein sequence ID" value="ESK84379.1"/>
    <property type="molecule type" value="Genomic_DNA"/>
</dbReference>
<dbReference type="OrthoDB" id="3149508at2759"/>
<evidence type="ECO:0000313" key="3">
    <source>
        <dbReference type="Proteomes" id="UP000017559"/>
    </source>
</evidence>
<dbReference type="InterPro" id="IPR041457">
    <property type="entry name" value="CxC2_KDZ-assoc"/>
</dbReference>
<dbReference type="STRING" id="1381753.V2XY93"/>
<evidence type="ECO:0000259" key="1">
    <source>
        <dbReference type="Pfam" id="PF18803"/>
    </source>
</evidence>
<dbReference type="Pfam" id="PF18803">
    <property type="entry name" value="CxC2"/>
    <property type="match status" value="1"/>
</dbReference>
<dbReference type="HOGENOM" id="CLU_003703_1_2_1"/>
<dbReference type="AlphaFoldDB" id="V2XY93"/>
<protein>
    <recommendedName>
        <fullName evidence="1">CxC2-like cysteine cluster KDZ transposase-associated domain-containing protein</fullName>
    </recommendedName>
</protein>
<evidence type="ECO:0000313" key="2">
    <source>
        <dbReference type="EMBL" id="ESK84379.1"/>
    </source>
</evidence>
<organism evidence="2 3">
    <name type="scientific">Moniliophthora roreri (strain MCA 2997)</name>
    <name type="common">Cocoa frosty pod rot fungus</name>
    <name type="synonym">Crinipellis roreri</name>
    <dbReference type="NCBI Taxonomy" id="1381753"/>
    <lineage>
        <taxon>Eukaryota</taxon>
        <taxon>Fungi</taxon>
        <taxon>Dikarya</taxon>
        <taxon>Basidiomycota</taxon>
        <taxon>Agaricomycotina</taxon>
        <taxon>Agaricomycetes</taxon>
        <taxon>Agaricomycetidae</taxon>
        <taxon>Agaricales</taxon>
        <taxon>Marasmiineae</taxon>
        <taxon>Marasmiaceae</taxon>
        <taxon>Moniliophthora</taxon>
    </lineage>
</organism>
<dbReference type="KEGG" id="mrr:Moror_10168"/>
<dbReference type="Proteomes" id="UP000017559">
    <property type="component" value="Unassembled WGS sequence"/>
</dbReference>
<sequence>MLLEKWHNDYFRLAFLTNLRVLLQLGHLPGTDCSNKQALQGEFTVMGVSGFQTVNLRFCGCEGAPEHYQQLLEVGWWPTSYKEPRSTATLELMWQFHVINLQGQVPPTDFY</sequence>
<name>V2XY93_MONRO</name>
<comment type="caution">
    <text evidence="2">The sequence shown here is derived from an EMBL/GenBank/DDBJ whole genome shotgun (WGS) entry which is preliminary data.</text>
</comment>
<keyword evidence="3" id="KW-1185">Reference proteome</keyword>
<feature type="domain" description="CxC2-like cysteine cluster KDZ transposase-associated" evidence="1">
    <location>
        <begin position="16"/>
        <end position="111"/>
    </location>
</feature>
<reference evidence="2 3" key="1">
    <citation type="journal article" date="2014" name="BMC Genomics">
        <title>Genome and secretome analysis of the hemibiotrophic fungal pathogen, Moniliophthora roreri, which causes frosty pod rot disease of cacao: mechanisms of the biotrophic and necrotrophic phases.</title>
        <authorList>
            <person name="Meinhardt L.W."/>
            <person name="Costa G.G.L."/>
            <person name="Thomazella D.P.T."/>
            <person name="Teixeira P.J.P.L."/>
            <person name="Carazzolle M.F."/>
            <person name="Schuster S.C."/>
            <person name="Carlson J.E."/>
            <person name="Guiltinan M.J."/>
            <person name="Mieczkowski P."/>
            <person name="Farmer A."/>
            <person name="Ramaraj T."/>
            <person name="Crozier J."/>
            <person name="Davis R.E."/>
            <person name="Shao J."/>
            <person name="Melnick R.L."/>
            <person name="Pereira G.A.G."/>
            <person name="Bailey B.A."/>
        </authorList>
    </citation>
    <scope>NUCLEOTIDE SEQUENCE [LARGE SCALE GENOMIC DNA]</scope>
    <source>
        <strain evidence="2 3">MCA 2997</strain>
    </source>
</reference>
<accession>V2XY93</accession>
<proteinExistence type="predicted"/>